<evidence type="ECO:0000256" key="6">
    <source>
        <dbReference type="ARBA" id="ARBA00023242"/>
    </source>
</evidence>
<keyword evidence="4" id="KW-0238">DNA-binding</keyword>
<dbReference type="InterPro" id="IPR045125">
    <property type="entry name" value="Sub1/Tcp4-like"/>
</dbReference>
<dbReference type="PANTHER" id="PTHR13215">
    <property type="entry name" value="RNA POLYMERASE II TRANSCRIPTIONAL COACTIVATOR"/>
    <property type="match status" value="1"/>
</dbReference>
<feature type="domain" description="Transcriptional coactivator p15 (PC4) C-terminal" evidence="7">
    <location>
        <begin position="39"/>
        <end position="87"/>
    </location>
</feature>
<evidence type="ECO:0000256" key="4">
    <source>
        <dbReference type="ARBA" id="ARBA00023125"/>
    </source>
</evidence>
<dbReference type="OrthoDB" id="2505440at2759"/>
<protein>
    <recommendedName>
        <fullName evidence="7">Transcriptional coactivator p15 (PC4) C-terminal domain-containing protein</fullName>
    </recommendedName>
</protein>
<sequence>MEENETLHTSADLADSEASVGPFRTLDGDTYWKLGDPRSMRRVVVRKYRGQVLIDVREYYRDPGSGEELPGRKGISLTAKQFRALQSLLPDIEVALQQLSRGD</sequence>
<dbReference type="InterPro" id="IPR003173">
    <property type="entry name" value="PC4_C"/>
</dbReference>
<reference evidence="8 9" key="1">
    <citation type="journal article" date="2020" name="J. Phycol.">
        <title>Comparative genome analysis reveals Cyanidiococcus gen. nov., a new extremophilic red algal genus sister to Cyanidioschyzon (Cyanidioschyzonaceae, Rhodophyta).</title>
        <authorList>
            <person name="Liu S.-L."/>
            <person name="Chiang Y.-R."/>
            <person name="Yoon H.S."/>
            <person name="Fu H.-Y."/>
        </authorList>
    </citation>
    <scope>NUCLEOTIDE SEQUENCE [LARGE SCALE GENOMIC DNA]</scope>
    <source>
        <strain evidence="8 9">THAL066</strain>
    </source>
</reference>
<comment type="caution">
    <text evidence="8">The sequence shown here is derived from an EMBL/GenBank/DDBJ whole genome shotgun (WGS) entry which is preliminary data.</text>
</comment>
<dbReference type="GO" id="GO:0060261">
    <property type="term" value="P:positive regulation of transcription initiation by RNA polymerase II"/>
    <property type="evidence" value="ECO:0007669"/>
    <property type="project" value="InterPro"/>
</dbReference>
<keyword evidence="9" id="KW-1185">Reference proteome</keyword>
<evidence type="ECO:0000256" key="1">
    <source>
        <dbReference type="ARBA" id="ARBA00004123"/>
    </source>
</evidence>
<name>A0A7J7IGM2_9RHOD</name>
<dbReference type="EMBL" id="VWRR01000011">
    <property type="protein sequence ID" value="KAF6002255.1"/>
    <property type="molecule type" value="Genomic_DNA"/>
</dbReference>
<dbReference type="InterPro" id="IPR009044">
    <property type="entry name" value="ssDNA-bd_transcriptional_reg"/>
</dbReference>
<evidence type="ECO:0000256" key="3">
    <source>
        <dbReference type="ARBA" id="ARBA00023015"/>
    </source>
</evidence>
<evidence type="ECO:0000256" key="2">
    <source>
        <dbReference type="ARBA" id="ARBA00009001"/>
    </source>
</evidence>
<comment type="similarity">
    <text evidence="2">Belongs to the transcriptional coactivator PC4 family.</text>
</comment>
<proteinExistence type="inferred from homology"/>
<organism evidence="8 9">
    <name type="scientific">Cyanidiococcus yangmingshanensis</name>
    <dbReference type="NCBI Taxonomy" id="2690220"/>
    <lineage>
        <taxon>Eukaryota</taxon>
        <taxon>Rhodophyta</taxon>
        <taxon>Bangiophyceae</taxon>
        <taxon>Cyanidiales</taxon>
        <taxon>Cyanidiaceae</taxon>
        <taxon>Cyanidiococcus</taxon>
    </lineage>
</organism>
<evidence type="ECO:0000313" key="8">
    <source>
        <dbReference type="EMBL" id="KAF6002255.1"/>
    </source>
</evidence>
<evidence type="ECO:0000259" key="7">
    <source>
        <dbReference type="Pfam" id="PF02229"/>
    </source>
</evidence>
<dbReference type="Proteomes" id="UP000530660">
    <property type="component" value="Unassembled WGS sequence"/>
</dbReference>
<evidence type="ECO:0000313" key="9">
    <source>
        <dbReference type="Proteomes" id="UP000530660"/>
    </source>
</evidence>
<dbReference type="AlphaFoldDB" id="A0A7J7IGM2"/>
<dbReference type="GO" id="GO:0003677">
    <property type="term" value="F:DNA binding"/>
    <property type="evidence" value="ECO:0007669"/>
    <property type="project" value="UniProtKB-KW"/>
</dbReference>
<gene>
    <name evidence="8" type="ORF">F1559_003409</name>
</gene>
<dbReference type="GO" id="GO:0005634">
    <property type="term" value="C:nucleus"/>
    <property type="evidence" value="ECO:0007669"/>
    <property type="project" value="UniProtKB-SubCell"/>
</dbReference>
<dbReference type="Gene3D" id="2.30.31.10">
    <property type="entry name" value="Transcriptional Coactivator Pc4, Chain A"/>
    <property type="match status" value="1"/>
</dbReference>
<keyword evidence="3" id="KW-0805">Transcription regulation</keyword>
<dbReference type="SUPFAM" id="SSF54447">
    <property type="entry name" value="ssDNA-binding transcriptional regulator domain"/>
    <property type="match status" value="1"/>
</dbReference>
<accession>A0A7J7IGM2</accession>
<comment type="subcellular location">
    <subcellularLocation>
        <location evidence="1">Nucleus</location>
    </subcellularLocation>
</comment>
<dbReference type="GO" id="GO:0003713">
    <property type="term" value="F:transcription coactivator activity"/>
    <property type="evidence" value="ECO:0007669"/>
    <property type="project" value="InterPro"/>
</dbReference>
<keyword evidence="5" id="KW-0804">Transcription</keyword>
<keyword evidence="6" id="KW-0539">Nucleus</keyword>
<dbReference type="Pfam" id="PF02229">
    <property type="entry name" value="PC4"/>
    <property type="match status" value="1"/>
</dbReference>
<evidence type="ECO:0000256" key="5">
    <source>
        <dbReference type="ARBA" id="ARBA00023163"/>
    </source>
</evidence>